<reference evidence="9" key="1">
    <citation type="submission" date="2022-02" db="EMBL/GenBank/DDBJ databases">
        <authorList>
            <person name="Lee M."/>
            <person name="Kim S.-J."/>
            <person name="Jung M.-Y."/>
        </authorList>
    </citation>
    <scope>NUCLEOTIDE SEQUENCE</scope>
    <source>
        <strain evidence="9">JHP9</strain>
    </source>
</reference>
<feature type="transmembrane region" description="Helical" evidence="6">
    <location>
        <begin position="211"/>
        <end position="232"/>
    </location>
</feature>
<comment type="subcellular location">
    <subcellularLocation>
        <location evidence="1">Membrane</location>
        <topology evidence="1">Multi-pass membrane protein</topology>
    </subcellularLocation>
</comment>
<keyword evidence="5 6" id="KW-0472">Membrane</keyword>
<evidence type="ECO:0000256" key="3">
    <source>
        <dbReference type="ARBA" id="ARBA00022692"/>
    </source>
</evidence>
<evidence type="ECO:0000313" key="9">
    <source>
        <dbReference type="EMBL" id="MCL6423266.1"/>
    </source>
</evidence>
<name>A0ABT0R073_9MICO</name>
<dbReference type="Proteomes" id="UP001203761">
    <property type="component" value="Unassembled WGS sequence"/>
</dbReference>
<dbReference type="PANTHER" id="PTHR48090:SF7">
    <property type="entry name" value="RFBJ PROTEIN"/>
    <property type="match status" value="1"/>
</dbReference>
<evidence type="ECO:0000313" key="10">
    <source>
        <dbReference type="Proteomes" id="UP001203761"/>
    </source>
</evidence>
<feature type="domain" description="Glycosyltransferase 2-like" evidence="7">
    <location>
        <begin position="5"/>
        <end position="110"/>
    </location>
</feature>
<evidence type="ECO:0000256" key="1">
    <source>
        <dbReference type="ARBA" id="ARBA00004141"/>
    </source>
</evidence>
<feature type="transmembrane region" description="Helical" evidence="6">
    <location>
        <begin position="278"/>
        <end position="298"/>
    </location>
</feature>
<dbReference type="Gene3D" id="3.90.550.10">
    <property type="entry name" value="Spore Coat Polysaccharide Biosynthesis Protein SpsA, Chain A"/>
    <property type="match status" value="1"/>
</dbReference>
<accession>A0ABT0R073</accession>
<dbReference type="CDD" id="cd04179">
    <property type="entry name" value="DPM_DPG-synthase_like"/>
    <property type="match status" value="1"/>
</dbReference>
<evidence type="ECO:0000259" key="7">
    <source>
        <dbReference type="Pfam" id="PF00535"/>
    </source>
</evidence>
<comment type="caution">
    <text evidence="9">The sequence shown here is derived from an EMBL/GenBank/DDBJ whole genome shotgun (WGS) entry which is preliminary data.</text>
</comment>
<comment type="similarity">
    <text evidence="2">Belongs to the glycosyltransferase 2 family.</text>
</comment>
<sequence length="333" mass="34945">MVLVSSLLASGTDVVVIDDGSGSRFDVVFDRCELQGAHVLRLPENHGKGYALRTAFAFVREEFPGAGVVTADADGQHRLADIAAVRALLDSPATLAGVTRPIVLGVRTFDKDDVPLRSRLGNAVSALLFRAASGTALGDTQTGLRGIPAEHLEWAQSLPGDRYEYEYTMLVRASREGIGLAQVPIETVYTEENATSHFRPVRDSLRVMGPVLAFAGSGVLAFAVDTGLFLAFTALGAPLWLALGAARVVSGGINFSVNRWGVFGGGAQVPLRQAAVRYAALAGAVLAGGIAAVDALAAMGVPLVVAKILADAGLFALSYLAQRFLVFGRRAER</sequence>
<evidence type="ECO:0000256" key="5">
    <source>
        <dbReference type="ARBA" id="ARBA00023136"/>
    </source>
</evidence>
<keyword evidence="4 6" id="KW-1133">Transmembrane helix</keyword>
<evidence type="ECO:0000259" key="8">
    <source>
        <dbReference type="Pfam" id="PF04138"/>
    </source>
</evidence>
<feature type="domain" description="GtrA/DPMS transmembrane" evidence="8">
    <location>
        <begin position="214"/>
        <end position="327"/>
    </location>
</feature>
<evidence type="ECO:0000256" key="4">
    <source>
        <dbReference type="ARBA" id="ARBA00022989"/>
    </source>
</evidence>
<dbReference type="SUPFAM" id="SSF53448">
    <property type="entry name" value="Nucleotide-diphospho-sugar transferases"/>
    <property type="match status" value="1"/>
</dbReference>
<dbReference type="InterPro" id="IPR050256">
    <property type="entry name" value="Glycosyltransferase_2"/>
</dbReference>
<gene>
    <name evidence="9" type="ORF">Bequi_07685</name>
</gene>
<dbReference type="Pfam" id="PF04138">
    <property type="entry name" value="GtrA_DPMS_TM"/>
    <property type="match status" value="1"/>
</dbReference>
<feature type="transmembrane region" description="Helical" evidence="6">
    <location>
        <begin position="304"/>
        <end position="326"/>
    </location>
</feature>
<keyword evidence="3 6" id="KW-0812">Transmembrane</keyword>
<keyword evidence="10" id="KW-1185">Reference proteome</keyword>
<evidence type="ECO:0000256" key="2">
    <source>
        <dbReference type="ARBA" id="ARBA00006739"/>
    </source>
</evidence>
<protein>
    <submittedName>
        <fullName evidence="9">Bifunctional glycosyltransferase family 2/GtrA family protein</fullName>
    </submittedName>
</protein>
<dbReference type="PANTHER" id="PTHR48090">
    <property type="entry name" value="UNDECAPRENYL-PHOSPHATE 4-DEOXY-4-FORMAMIDO-L-ARABINOSE TRANSFERASE-RELATED"/>
    <property type="match status" value="1"/>
</dbReference>
<dbReference type="InterPro" id="IPR029044">
    <property type="entry name" value="Nucleotide-diphossugar_trans"/>
</dbReference>
<evidence type="ECO:0000256" key="6">
    <source>
        <dbReference type="SAM" id="Phobius"/>
    </source>
</evidence>
<organism evidence="9 10">
    <name type="scientific">Brachybacterium equifaecis</name>
    <dbReference type="NCBI Taxonomy" id="2910770"/>
    <lineage>
        <taxon>Bacteria</taxon>
        <taxon>Bacillati</taxon>
        <taxon>Actinomycetota</taxon>
        <taxon>Actinomycetes</taxon>
        <taxon>Micrococcales</taxon>
        <taxon>Dermabacteraceae</taxon>
        <taxon>Brachybacterium</taxon>
    </lineage>
</organism>
<dbReference type="InterPro" id="IPR001173">
    <property type="entry name" value="Glyco_trans_2-like"/>
</dbReference>
<dbReference type="Pfam" id="PF00535">
    <property type="entry name" value="Glycos_transf_2"/>
    <property type="match status" value="1"/>
</dbReference>
<dbReference type="EMBL" id="JAKNCJ010000002">
    <property type="protein sequence ID" value="MCL6423266.1"/>
    <property type="molecule type" value="Genomic_DNA"/>
</dbReference>
<dbReference type="InterPro" id="IPR007267">
    <property type="entry name" value="GtrA_DPMS_TM"/>
</dbReference>
<proteinExistence type="inferred from homology"/>